<dbReference type="InterPro" id="IPR056798">
    <property type="entry name" value="ADH_Fe_C"/>
</dbReference>
<dbReference type="InterPro" id="IPR001670">
    <property type="entry name" value="ADH_Fe/GldA"/>
</dbReference>
<gene>
    <name evidence="4" type="ORF">WOSG25_012130</name>
</gene>
<organism evidence="4 5">
    <name type="scientific">Weissella oryzae (strain DSM 25784 / JCM 18191 / LMG 30913 / SG25)</name>
    <dbReference type="NCBI Taxonomy" id="1329250"/>
    <lineage>
        <taxon>Bacteria</taxon>
        <taxon>Bacillati</taxon>
        <taxon>Bacillota</taxon>
        <taxon>Bacilli</taxon>
        <taxon>Lactobacillales</taxon>
        <taxon>Lactobacillaceae</taxon>
        <taxon>Weissella</taxon>
    </lineage>
</organism>
<dbReference type="Gene3D" id="3.40.50.1970">
    <property type="match status" value="1"/>
</dbReference>
<accession>A0A069CYD7</accession>
<evidence type="ECO:0000259" key="3">
    <source>
        <dbReference type="Pfam" id="PF25137"/>
    </source>
</evidence>
<sequence length="397" mass="43284">MQEMNDFTFQNTTDLRFGRNLIEDQLRDVITGFGNKVLFVYGGGSIKRSGLYDQVMRLLAGMDVIELAGVEPNPKIESVRAGQELAKQHDIDVILAIGGGSVIDAAKVIGSAKFYDGDPWDLVEDSAKRQTIGQVPLVDILTLSATGTEMNKGSVISNMAENKKLGTMGPNTPAVSFLDPANTLTVSKWQTAAGSIDIFSHLTEQYFDRAYTPVTDNMIEGLMRTVIANAPIALAHPDDYNARGALMFTSTTALNGLVSSGNENGWTVHPIEHELSAYYDITHGVGLGILTPRWMKQVLDETSQAKFAKLARNVWDIHEDDDMLAAKQAIQATYDWVKSLDVPTVLQDVNIPDNSNFQAMAESAVAVGNLDKVAYKKLTPADVVELFEASMTTEGFE</sequence>
<dbReference type="GO" id="GO:0008106">
    <property type="term" value="F:alcohol dehydrogenase (NADP+) activity"/>
    <property type="evidence" value="ECO:0007669"/>
    <property type="project" value="TreeGrafter"/>
</dbReference>
<dbReference type="AlphaFoldDB" id="A0A069CYD7"/>
<feature type="domain" description="Fe-containing alcohol dehydrogenase-like C-terminal" evidence="3">
    <location>
        <begin position="191"/>
        <end position="391"/>
    </location>
</feature>
<dbReference type="Pfam" id="PF25137">
    <property type="entry name" value="ADH_Fe_C"/>
    <property type="match status" value="1"/>
</dbReference>
<dbReference type="GO" id="GO:0005829">
    <property type="term" value="C:cytosol"/>
    <property type="evidence" value="ECO:0007669"/>
    <property type="project" value="TreeGrafter"/>
</dbReference>
<dbReference type="InterPro" id="IPR018211">
    <property type="entry name" value="ADH_Fe_CS"/>
</dbReference>
<proteinExistence type="predicted"/>
<dbReference type="GO" id="GO:0046872">
    <property type="term" value="F:metal ion binding"/>
    <property type="evidence" value="ECO:0007669"/>
    <property type="project" value="InterPro"/>
</dbReference>
<dbReference type="FunFam" id="3.40.50.1970:FF:000003">
    <property type="entry name" value="Alcohol dehydrogenase, iron-containing"/>
    <property type="match status" value="1"/>
</dbReference>
<reference evidence="5" key="1">
    <citation type="journal article" date="2014" name="Genome Announc.">
        <title>Draft genome sequence of Weissella oryzae SG25T, isolated from fermented rice grains.</title>
        <authorList>
            <person name="Tanizawa Y."/>
            <person name="Fujisawa T."/>
            <person name="Mochizuki T."/>
            <person name="Kaminuma E."/>
            <person name="Suzuki Y."/>
            <person name="Nakamura Y."/>
            <person name="Tohno M."/>
        </authorList>
    </citation>
    <scope>NUCLEOTIDE SEQUENCE [LARGE SCALE GENOMIC DNA]</scope>
    <source>
        <strain evidence="5">DSM 25784 / JCM 18191 / LMG 30913 / SG25</strain>
    </source>
</reference>
<dbReference type="Pfam" id="PF00465">
    <property type="entry name" value="Fe-ADH"/>
    <property type="match status" value="1"/>
</dbReference>
<dbReference type="InterPro" id="IPR044731">
    <property type="entry name" value="BDH-like"/>
</dbReference>
<keyword evidence="1" id="KW-0560">Oxidoreductase</keyword>
<dbReference type="STRING" id="1329250.WOSG25_012130"/>
<evidence type="ECO:0000313" key="5">
    <source>
        <dbReference type="Proteomes" id="UP000030643"/>
    </source>
</evidence>
<dbReference type="PROSITE" id="PS00060">
    <property type="entry name" value="ADH_IRON_2"/>
    <property type="match status" value="1"/>
</dbReference>
<dbReference type="PANTHER" id="PTHR43633">
    <property type="entry name" value="ALCOHOL DEHYDROGENASE YQHD"/>
    <property type="match status" value="1"/>
</dbReference>
<dbReference type="SUPFAM" id="SSF56796">
    <property type="entry name" value="Dehydroquinate synthase-like"/>
    <property type="match status" value="1"/>
</dbReference>
<dbReference type="eggNOG" id="COG1979">
    <property type="taxonomic scope" value="Bacteria"/>
</dbReference>
<dbReference type="Gene3D" id="1.20.1090.10">
    <property type="entry name" value="Dehydroquinate synthase-like - alpha domain"/>
    <property type="match status" value="1"/>
</dbReference>
<protein>
    <submittedName>
        <fullName evidence="4">Iron-containing alcohol dehydrogenase</fullName>
    </submittedName>
</protein>
<evidence type="ECO:0000313" key="4">
    <source>
        <dbReference type="EMBL" id="GAK30116.1"/>
    </source>
</evidence>
<evidence type="ECO:0000259" key="2">
    <source>
        <dbReference type="Pfam" id="PF00465"/>
    </source>
</evidence>
<name>A0A069CYD7_WEIOS</name>
<feature type="domain" description="Alcohol dehydrogenase iron-type/glycerol dehydrogenase GldA" evidence="2">
    <location>
        <begin position="14"/>
        <end position="180"/>
    </location>
</feature>
<dbReference type="Proteomes" id="UP000030643">
    <property type="component" value="Unassembled WGS sequence"/>
</dbReference>
<evidence type="ECO:0000256" key="1">
    <source>
        <dbReference type="ARBA" id="ARBA00023002"/>
    </source>
</evidence>
<dbReference type="GO" id="GO:1990362">
    <property type="term" value="F:butanol dehydrogenase (NAD+) activity"/>
    <property type="evidence" value="ECO:0007669"/>
    <property type="project" value="InterPro"/>
</dbReference>
<keyword evidence="5" id="KW-1185">Reference proteome</keyword>
<dbReference type="PANTHER" id="PTHR43633:SF1">
    <property type="entry name" value="ALCOHOL DEHYDROGENASE YQHD"/>
    <property type="match status" value="1"/>
</dbReference>
<dbReference type="EMBL" id="DF820484">
    <property type="protein sequence ID" value="GAK30116.1"/>
    <property type="molecule type" value="Genomic_DNA"/>
</dbReference>
<dbReference type="CDD" id="cd08187">
    <property type="entry name" value="BDH"/>
    <property type="match status" value="1"/>
</dbReference>
<dbReference type="GO" id="GO:1990002">
    <property type="term" value="F:methylglyoxal reductase (NADPH) (acetol producing) activity"/>
    <property type="evidence" value="ECO:0007669"/>
    <property type="project" value="TreeGrafter"/>
</dbReference>